<dbReference type="SMART" id="SM00239">
    <property type="entry name" value="C2"/>
    <property type="match status" value="1"/>
</dbReference>
<keyword evidence="1" id="KW-0479">Metal-binding</keyword>
<evidence type="ECO:0000313" key="4">
    <source>
        <dbReference type="EMBL" id="EKX40233.1"/>
    </source>
</evidence>
<dbReference type="STRING" id="905079.L1IVF6"/>
<dbReference type="AlphaFoldDB" id="L1IVF6"/>
<proteinExistence type="predicted"/>
<evidence type="ECO:0000313" key="5">
    <source>
        <dbReference type="EnsemblProtists" id="EKX40233"/>
    </source>
</evidence>
<reference evidence="4 6" key="1">
    <citation type="journal article" date="2012" name="Nature">
        <title>Algal genomes reveal evolutionary mosaicism and the fate of nucleomorphs.</title>
        <authorList>
            <consortium name="DOE Joint Genome Institute"/>
            <person name="Curtis B.A."/>
            <person name="Tanifuji G."/>
            <person name="Burki F."/>
            <person name="Gruber A."/>
            <person name="Irimia M."/>
            <person name="Maruyama S."/>
            <person name="Arias M.C."/>
            <person name="Ball S.G."/>
            <person name="Gile G.H."/>
            <person name="Hirakawa Y."/>
            <person name="Hopkins J.F."/>
            <person name="Kuo A."/>
            <person name="Rensing S.A."/>
            <person name="Schmutz J."/>
            <person name="Symeonidi A."/>
            <person name="Elias M."/>
            <person name="Eveleigh R.J."/>
            <person name="Herman E.K."/>
            <person name="Klute M.J."/>
            <person name="Nakayama T."/>
            <person name="Obornik M."/>
            <person name="Reyes-Prieto A."/>
            <person name="Armbrust E.V."/>
            <person name="Aves S.J."/>
            <person name="Beiko R.G."/>
            <person name="Coutinho P."/>
            <person name="Dacks J.B."/>
            <person name="Durnford D.G."/>
            <person name="Fast N.M."/>
            <person name="Green B.R."/>
            <person name="Grisdale C.J."/>
            <person name="Hempel F."/>
            <person name="Henrissat B."/>
            <person name="Hoppner M.P."/>
            <person name="Ishida K."/>
            <person name="Kim E."/>
            <person name="Koreny L."/>
            <person name="Kroth P.G."/>
            <person name="Liu Y."/>
            <person name="Malik S.B."/>
            <person name="Maier U.G."/>
            <person name="McRose D."/>
            <person name="Mock T."/>
            <person name="Neilson J.A."/>
            <person name="Onodera N.T."/>
            <person name="Poole A.M."/>
            <person name="Pritham E.J."/>
            <person name="Richards T.A."/>
            <person name="Rocap G."/>
            <person name="Roy S.W."/>
            <person name="Sarai C."/>
            <person name="Schaack S."/>
            <person name="Shirato S."/>
            <person name="Slamovits C.H."/>
            <person name="Spencer D.F."/>
            <person name="Suzuki S."/>
            <person name="Worden A.Z."/>
            <person name="Zauner S."/>
            <person name="Barry K."/>
            <person name="Bell C."/>
            <person name="Bharti A.K."/>
            <person name="Crow J.A."/>
            <person name="Grimwood J."/>
            <person name="Kramer R."/>
            <person name="Lindquist E."/>
            <person name="Lucas S."/>
            <person name="Salamov A."/>
            <person name="McFadden G.I."/>
            <person name="Lane C.E."/>
            <person name="Keeling P.J."/>
            <person name="Gray M.W."/>
            <person name="Grigoriev I.V."/>
            <person name="Archibald J.M."/>
        </authorList>
    </citation>
    <scope>NUCLEOTIDE SEQUENCE</scope>
    <source>
        <strain evidence="4 6">CCMP2712</strain>
    </source>
</reference>
<dbReference type="InterPro" id="IPR035892">
    <property type="entry name" value="C2_domain_sf"/>
</dbReference>
<keyword evidence="2" id="KW-0106">Calcium</keyword>
<dbReference type="PANTHER" id="PTHR45911">
    <property type="entry name" value="C2 DOMAIN-CONTAINING PROTEIN"/>
    <property type="match status" value="1"/>
</dbReference>
<evidence type="ECO:0000259" key="3">
    <source>
        <dbReference type="PROSITE" id="PS50004"/>
    </source>
</evidence>
<reference evidence="5" key="3">
    <citation type="submission" date="2016-03" db="UniProtKB">
        <authorList>
            <consortium name="EnsemblProtists"/>
        </authorList>
    </citation>
    <scope>IDENTIFICATION</scope>
</reference>
<dbReference type="InterPro" id="IPR000008">
    <property type="entry name" value="C2_dom"/>
</dbReference>
<dbReference type="PaxDb" id="55529-EKX40233"/>
<name>L1IVF6_GUITC</name>
<dbReference type="EMBL" id="JH993033">
    <property type="protein sequence ID" value="EKX40233.1"/>
    <property type="molecule type" value="Genomic_DNA"/>
</dbReference>
<dbReference type="Gene3D" id="2.60.40.150">
    <property type="entry name" value="C2 domain"/>
    <property type="match status" value="1"/>
</dbReference>
<dbReference type="PRINTS" id="PR00360">
    <property type="entry name" value="C2DOMAIN"/>
</dbReference>
<dbReference type="CDD" id="cd00030">
    <property type="entry name" value="C2"/>
    <property type="match status" value="1"/>
</dbReference>
<dbReference type="Pfam" id="PF00168">
    <property type="entry name" value="C2"/>
    <property type="match status" value="1"/>
</dbReference>
<dbReference type="PROSITE" id="PS50004">
    <property type="entry name" value="C2"/>
    <property type="match status" value="1"/>
</dbReference>
<dbReference type="EnsemblProtists" id="EKX40233">
    <property type="protein sequence ID" value="EKX40233"/>
    <property type="gene ID" value="GUITHDRAFT_113712"/>
</dbReference>
<dbReference type="OrthoDB" id="447506at2759"/>
<evidence type="ECO:0000256" key="2">
    <source>
        <dbReference type="ARBA" id="ARBA00022837"/>
    </source>
</evidence>
<dbReference type="HOGENOM" id="CLU_1182103_0_0_1"/>
<organism evidence="4">
    <name type="scientific">Guillardia theta (strain CCMP2712)</name>
    <name type="common">Cryptophyte</name>
    <dbReference type="NCBI Taxonomy" id="905079"/>
    <lineage>
        <taxon>Eukaryota</taxon>
        <taxon>Cryptophyceae</taxon>
        <taxon>Pyrenomonadales</taxon>
        <taxon>Geminigeraceae</taxon>
        <taxon>Guillardia</taxon>
    </lineage>
</organism>
<feature type="domain" description="C2" evidence="3">
    <location>
        <begin position="1"/>
        <end position="105"/>
    </location>
</feature>
<dbReference type="GeneID" id="17296998"/>
<evidence type="ECO:0000256" key="1">
    <source>
        <dbReference type="ARBA" id="ARBA00022723"/>
    </source>
</evidence>
<dbReference type="SUPFAM" id="SSF49562">
    <property type="entry name" value="C2 domain (Calcium/lipid-binding domain, CaLB)"/>
    <property type="match status" value="1"/>
</dbReference>
<keyword evidence="6" id="KW-1185">Reference proteome</keyword>
<accession>L1IVF6</accession>
<protein>
    <recommendedName>
        <fullName evidence="3">C2 domain-containing protein</fullName>
    </recommendedName>
</protein>
<dbReference type="KEGG" id="gtt:GUITHDRAFT_113712"/>
<sequence length="235" mass="27046">MHGSLHLRLLRANRLPKCDHFGLSDPYVMVRVGHVQRQSSVVYCSLDPVWGDEMTFEVDGRMERLELRVYDWNVGVATDKLIGLVEIPLKDVCNRQVEKEKNLKYLHHGNSSSRYASSWVDAEDEMDGGEQLLLLDLRFKNLFQDMLRSQENNQWTPIRSTSIVVGGTSAEFQAVKIDLNDLDGQLQIPLLFELEEIEQKKNKQNIYMVGKVVLSPIQIESLFRSKTSTKLKVRL</sequence>
<gene>
    <name evidence="4" type="ORF">GUITHDRAFT_113712</name>
</gene>
<evidence type="ECO:0000313" key="6">
    <source>
        <dbReference type="Proteomes" id="UP000011087"/>
    </source>
</evidence>
<reference evidence="6" key="2">
    <citation type="submission" date="2012-11" db="EMBL/GenBank/DDBJ databases">
        <authorList>
            <person name="Kuo A."/>
            <person name="Curtis B.A."/>
            <person name="Tanifuji G."/>
            <person name="Burki F."/>
            <person name="Gruber A."/>
            <person name="Irimia M."/>
            <person name="Maruyama S."/>
            <person name="Arias M.C."/>
            <person name="Ball S.G."/>
            <person name="Gile G.H."/>
            <person name="Hirakawa Y."/>
            <person name="Hopkins J.F."/>
            <person name="Rensing S.A."/>
            <person name="Schmutz J."/>
            <person name="Symeonidi A."/>
            <person name="Elias M."/>
            <person name="Eveleigh R.J."/>
            <person name="Herman E.K."/>
            <person name="Klute M.J."/>
            <person name="Nakayama T."/>
            <person name="Obornik M."/>
            <person name="Reyes-Prieto A."/>
            <person name="Armbrust E.V."/>
            <person name="Aves S.J."/>
            <person name="Beiko R.G."/>
            <person name="Coutinho P."/>
            <person name="Dacks J.B."/>
            <person name="Durnford D.G."/>
            <person name="Fast N.M."/>
            <person name="Green B.R."/>
            <person name="Grisdale C."/>
            <person name="Hempe F."/>
            <person name="Henrissat B."/>
            <person name="Hoppner M.P."/>
            <person name="Ishida K.-I."/>
            <person name="Kim E."/>
            <person name="Koreny L."/>
            <person name="Kroth P.G."/>
            <person name="Liu Y."/>
            <person name="Malik S.-B."/>
            <person name="Maier U.G."/>
            <person name="McRose D."/>
            <person name="Mock T."/>
            <person name="Neilson J.A."/>
            <person name="Onodera N.T."/>
            <person name="Poole A.M."/>
            <person name="Pritham E.J."/>
            <person name="Richards T.A."/>
            <person name="Rocap G."/>
            <person name="Roy S.W."/>
            <person name="Sarai C."/>
            <person name="Schaack S."/>
            <person name="Shirato S."/>
            <person name="Slamovits C.H."/>
            <person name="Spencer D.F."/>
            <person name="Suzuki S."/>
            <person name="Worden A.Z."/>
            <person name="Zauner S."/>
            <person name="Barry K."/>
            <person name="Bell C."/>
            <person name="Bharti A.K."/>
            <person name="Crow J.A."/>
            <person name="Grimwood J."/>
            <person name="Kramer R."/>
            <person name="Lindquist E."/>
            <person name="Lucas S."/>
            <person name="Salamov A."/>
            <person name="McFadden G.I."/>
            <person name="Lane C.E."/>
            <person name="Keeling P.J."/>
            <person name="Gray M.W."/>
            <person name="Grigoriev I.V."/>
            <person name="Archibald J.M."/>
        </authorList>
    </citation>
    <scope>NUCLEOTIDE SEQUENCE</scope>
    <source>
        <strain evidence="6">CCMP2712</strain>
    </source>
</reference>
<dbReference type="Proteomes" id="UP000011087">
    <property type="component" value="Unassembled WGS sequence"/>
</dbReference>
<dbReference type="RefSeq" id="XP_005827213.1">
    <property type="nucleotide sequence ID" value="XM_005827156.1"/>
</dbReference>
<dbReference type="GO" id="GO:0046872">
    <property type="term" value="F:metal ion binding"/>
    <property type="evidence" value="ECO:0007669"/>
    <property type="project" value="UniProtKB-KW"/>
</dbReference>